<evidence type="ECO:0000256" key="6">
    <source>
        <dbReference type="SAM" id="SignalP"/>
    </source>
</evidence>
<reference evidence="10 11" key="1">
    <citation type="submission" date="2022-12" db="EMBL/GenBank/DDBJ databases">
        <title>Chromosome-level genome of Tegillarca granosa.</title>
        <authorList>
            <person name="Kim J."/>
        </authorList>
    </citation>
    <scope>NUCLEOTIDE SEQUENCE [LARGE SCALE GENOMIC DNA]</scope>
    <source>
        <strain evidence="10">Teg-2019</strain>
        <tissue evidence="10">Adductor muscle</tissue>
    </source>
</reference>
<name>A0ABQ9EH13_TEGGR</name>
<feature type="compositionally biased region" description="Basic residues" evidence="5">
    <location>
        <begin position="219"/>
        <end position="228"/>
    </location>
</feature>
<evidence type="ECO:0000259" key="9">
    <source>
        <dbReference type="Pfam" id="PF07732"/>
    </source>
</evidence>
<keyword evidence="4" id="KW-0186">Copper</keyword>
<feature type="region of interest" description="Disordered" evidence="5">
    <location>
        <begin position="315"/>
        <end position="366"/>
    </location>
</feature>
<feature type="compositionally biased region" description="Polar residues" evidence="5">
    <location>
        <begin position="344"/>
        <end position="357"/>
    </location>
</feature>
<feature type="region of interest" description="Disordered" evidence="5">
    <location>
        <begin position="475"/>
        <end position="504"/>
    </location>
</feature>
<proteinExistence type="inferred from homology"/>
<feature type="chain" id="PRO_5046261223" evidence="6">
    <location>
        <begin position="24"/>
        <end position="803"/>
    </location>
</feature>
<dbReference type="PROSITE" id="PS00080">
    <property type="entry name" value="MULTICOPPER_OXIDASE2"/>
    <property type="match status" value="1"/>
</dbReference>
<gene>
    <name evidence="10" type="ORF">KUTeg_019578</name>
</gene>
<comment type="similarity">
    <text evidence="1">Belongs to the multicopper oxidase family.</text>
</comment>
<keyword evidence="6" id="KW-0732">Signal</keyword>
<dbReference type="Pfam" id="PF07731">
    <property type="entry name" value="Cu-oxidase_2"/>
    <property type="match status" value="1"/>
</dbReference>
<evidence type="ECO:0000256" key="5">
    <source>
        <dbReference type="SAM" id="MobiDB-lite"/>
    </source>
</evidence>
<evidence type="ECO:0000256" key="1">
    <source>
        <dbReference type="ARBA" id="ARBA00010609"/>
    </source>
</evidence>
<dbReference type="Proteomes" id="UP001217089">
    <property type="component" value="Unassembled WGS sequence"/>
</dbReference>
<dbReference type="InterPro" id="IPR045087">
    <property type="entry name" value="Cu-oxidase_fam"/>
</dbReference>
<dbReference type="PANTHER" id="PTHR11709">
    <property type="entry name" value="MULTI-COPPER OXIDASE"/>
    <property type="match status" value="1"/>
</dbReference>
<feature type="signal peptide" evidence="6">
    <location>
        <begin position="1"/>
        <end position="23"/>
    </location>
</feature>
<evidence type="ECO:0000259" key="7">
    <source>
        <dbReference type="Pfam" id="PF00394"/>
    </source>
</evidence>
<feature type="domain" description="Plastocyanin-like" evidence="9">
    <location>
        <begin position="82"/>
        <end position="162"/>
    </location>
</feature>
<dbReference type="PANTHER" id="PTHR11709:SF394">
    <property type="entry name" value="FI03373P-RELATED"/>
    <property type="match status" value="1"/>
</dbReference>
<feature type="domain" description="Plastocyanin-like" evidence="8">
    <location>
        <begin position="588"/>
        <end position="732"/>
    </location>
</feature>
<feature type="domain" description="Plastocyanin-like" evidence="7">
    <location>
        <begin position="334"/>
        <end position="474"/>
    </location>
</feature>
<dbReference type="InterPro" id="IPR033138">
    <property type="entry name" value="Cu_oxidase_CS"/>
</dbReference>
<evidence type="ECO:0000256" key="2">
    <source>
        <dbReference type="ARBA" id="ARBA00022723"/>
    </source>
</evidence>
<feature type="compositionally biased region" description="Polar residues" evidence="5">
    <location>
        <begin position="254"/>
        <end position="288"/>
    </location>
</feature>
<keyword evidence="11" id="KW-1185">Reference proteome</keyword>
<evidence type="ECO:0000256" key="4">
    <source>
        <dbReference type="ARBA" id="ARBA00023008"/>
    </source>
</evidence>
<dbReference type="Gene3D" id="2.60.40.420">
    <property type="entry name" value="Cupredoxins - blue copper proteins"/>
    <property type="match status" value="4"/>
</dbReference>
<evidence type="ECO:0000313" key="10">
    <source>
        <dbReference type="EMBL" id="KAJ8303182.1"/>
    </source>
</evidence>
<evidence type="ECO:0000256" key="3">
    <source>
        <dbReference type="ARBA" id="ARBA00023002"/>
    </source>
</evidence>
<dbReference type="PROSITE" id="PS00079">
    <property type="entry name" value="MULTICOPPER_OXIDASE1"/>
    <property type="match status" value="1"/>
</dbReference>
<dbReference type="InterPro" id="IPR001117">
    <property type="entry name" value="Cu-oxidase_2nd"/>
</dbReference>
<organism evidence="10 11">
    <name type="scientific">Tegillarca granosa</name>
    <name type="common">Malaysian cockle</name>
    <name type="synonym">Anadara granosa</name>
    <dbReference type="NCBI Taxonomy" id="220873"/>
    <lineage>
        <taxon>Eukaryota</taxon>
        <taxon>Metazoa</taxon>
        <taxon>Spiralia</taxon>
        <taxon>Lophotrochozoa</taxon>
        <taxon>Mollusca</taxon>
        <taxon>Bivalvia</taxon>
        <taxon>Autobranchia</taxon>
        <taxon>Pteriomorphia</taxon>
        <taxon>Arcoida</taxon>
        <taxon>Arcoidea</taxon>
        <taxon>Arcidae</taxon>
        <taxon>Tegillarca</taxon>
    </lineage>
</organism>
<dbReference type="InterPro" id="IPR011706">
    <property type="entry name" value="Cu-oxidase_C"/>
</dbReference>
<sequence>MKSADMLWIVVLVALQSVSITESLSSFKPKLSDYKTHHCSRTCKENEQPRTCEYDFYLEYYYTLTQACYNCPFNVTDCYRPHCIPADGVSRGILTVNRMLPGPAIHVCEGDTVIVNVENMMEGGEGTAIHWHGVLQEGSPHMDGVSMLTQCPIHTHTRFQYNRFYDYDLPEHSIVVNDWLAEMSSTRFAGHHHAMTDHAPHSILINGHGTLREFDKKSSGSKHSMHGTHKTDDGTSQESTDSPDHSQHTDMHSQKPNTDTHSGMSHTMPSSMTHTVNSGMPHTVDSGMTHTMEMNSMHVSMPAMSHDGMNMPMSMTSIPDTSNHENDLTTTKKPDPDHSGMHGNMNTHAHTPDQKNTSSDDDDNNNSKIFTPHAIFYVTHGKRYRFRLISNGVNNCPIHFSIDNHTLTLIASDGSPFQATQVESLNIFAGERYDFIVNAYNKVGNYWIRTRGLADCGEGHKEARQTAILRYSGASDELPSESTDYKSGERKGRKLNPLNQGPGDERITVAQLNSALPNDVSLLPVPNKRFYLALDFNLVQNYRFHDPNYYPLSNMISEGHGMHGVHAHHMFTPQINHITYYKPPSPPLSQFKHVEKYFCNEDELKEDCTKELCECTHRVKVNIGEVIELILVDEGKHLNNNHPMHLHGHNFRVVAMEKLNESVSVEYVKMLDQMGMIRRKLTRAVRKDTVTVPDGGFTILRFQATNPGFWLFHCHIAFHMEMGMGMLFQVGEPEDMVKTPKNFPRCGDFTPETESHADDVPNCKPPLTSGAQQKNRQVVTMPPFSVLSFVTLLLNVKAFNVFD</sequence>
<protein>
    <submittedName>
        <fullName evidence="10">Uncharacterized protein</fullName>
    </submittedName>
</protein>
<dbReference type="Pfam" id="PF07732">
    <property type="entry name" value="Cu-oxidase_3"/>
    <property type="match status" value="1"/>
</dbReference>
<feature type="compositionally biased region" description="Basic and acidic residues" evidence="5">
    <location>
        <begin position="322"/>
        <end position="340"/>
    </location>
</feature>
<feature type="region of interest" description="Disordered" evidence="5">
    <location>
        <begin position="213"/>
        <end position="288"/>
    </location>
</feature>
<dbReference type="CDD" id="cd13884">
    <property type="entry name" value="CuRO_2_tcLCC_insect_like"/>
    <property type="match status" value="1"/>
</dbReference>
<evidence type="ECO:0000259" key="8">
    <source>
        <dbReference type="Pfam" id="PF07731"/>
    </source>
</evidence>
<accession>A0ABQ9EH13</accession>
<dbReference type="EMBL" id="JARBDR010000917">
    <property type="protein sequence ID" value="KAJ8303182.1"/>
    <property type="molecule type" value="Genomic_DNA"/>
</dbReference>
<dbReference type="InterPro" id="IPR002355">
    <property type="entry name" value="Cu_oxidase_Cu_BS"/>
</dbReference>
<evidence type="ECO:0000313" key="11">
    <source>
        <dbReference type="Proteomes" id="UP001217089"/>
    </source>
</evidence>
<dbReference type="Pfam" id="PF00394">
    <property type="entry name" value="Cu-oxidase"/>
    <property type="match status" value="1"/>
</dbReference>
<dbReference type="CDD" id="cd13905">
    <property type="entry name" value="CuRO_3_tcLLC2_insect_like"/>
    <property type="match status" value="1"/>
</dbReference>
<dbReference type="InterPro" id="IPR008972">
    <property type="entry name" value="Cupredoxin"/>
</dbReference>
<dbReference type="InterPro" id="IPR011707">
    <property type="entry name" value="Cu-oxidase-like_N"/>
</dbReference>
<keyword evidence="3" id="KW-0560">Oxidoreductase</keyword>
<dbReference type="SUPFAM" id="SSF49503">
    <property type="entry name" value="Cupredoxins"/>
    <property type="match status" value="3"/>
</dbReference>
<keyword evidence="2" id="KW-0479">Metal-binding</keyword>
<comment type="caution">
    <text evidence="10">The sequence shown here is derived from an EMBL/GenBank/DDBJ whole genome shotgun (WGS) entry which is preliminary data.</text>
</comment>
<feature type="compositionally biased region" description="Basic and acidic residues" evidence="5">
    <location>
        <begin position="242"/>
        <end position="253"/>
    </location>
</feature>